<feature type="domain" description="HTH lysR-type" evidence="5">
    <location>
        <begin position="1"/>
        <end position="57"/>
    </location>
</feature>
<dbReference type="GO" id="GO:0003677">
    <property type="term" value="F:DNA binding"/>
    <property type="evidence" value="ECO:0007669"/>
    <property type="project" value="UniProtKB-KW"/>
</dbReference>
<gene>
    <name evidence="6" type="ORF">B1812_20200</name>
</gene>
<dbReference type="Pfam" id="PF03466">
    <property type="entry name" value="LysR_substrate"/>
    <property type="match status" value="1"/>
</dbReference>
<dbReference type="GO" id="GO:0005829">
    <property type="term" value="C:cytosol"/>
    <property type="evidence" value="ECO:0007669"/>
    <property type="project" value="TreeGrafter"/>
</dbReference>
<proteinExistence type="inferred from homology"/>
<dbReference type="PRINTS" id="PR00039">
    <property type="entry name" value="HTHLYSR"/>
</dbReference>
<dbReference type="CDD" id="cd05466">
    <property type="entry name" value="PBP2_LTTR_substrate"/>
    <property type="match status" value="1"/>
</dbReference>
<dbReference type="InterPro" id="IPR036388">
    <property type="entry name" value="WH-like_DNA-bd_sf"/>
</dbReference>
<keyword evidence="3" id="KW-0238">DNA-binding</keyword>
<keyword evidence="4" id="KW-0804">Transcription</keyword>
<evidence type="ECO:0000256" key="2">
    <source>
        <dbReference type="ARBA" id="ARBA00023015"/>
    </source>
</evidence>
<dbReference type="Proteomes" id="UP000193978">
    <property type="component" value="Chromosome"/>
</dbReference>
<name>A0A1W6MZP8_9HYPH</name>
<dbReference type="FunFam" id="1.10.10.10:FF:000001">
    <property type="entry name" value="LysR family transcriptional regulator"/>
    <property type="match status" value="1"/>
</dbReference>
<dbReference type="SUPFAM" id="SSF46785">
    <property type="entry name" value="Winged helix' DNA-binding domain"/>
    <property type="match status" value="1"/>
</dbReference>
<dbReference type="Pfam" id="PF00126">
    <property type="entry name" value="HTH_1"/>
    <property type="match status" value="1"/>
</dbReference>
<evidence type="ECO:0000259" key="5">
    <source>
        <dbReference type="PROSITE" id="PS50931"/>
    </source>
</evidence>
<organism evidence="6 7">
    <name type="scientific">Methylocystis bryophila</name>
    <dbReference type="NCBI Taxonomy" id="655015"/>
    <lineage>
        <taxon>Bacteria</taxon>
        <taxon>Pseudomonadati</taxon>
        <taxon>Pseudomonadota</taxon>
        <taxon>Alphaproteobacteria</taxon>
        <taxon>Hyphomicrobiales</taxon>
        <taxon>Methylocystaceae</taxon>
        <taxon>Methylocystis</taxon>
    </lineage>
</organism>
<dbReference type="OrthoDB" id="9775392at2"/>
<dbReference type="PANTHER" id="PTHR30419:SF31">
    <property type="entry name" value="BLR3139 PROTEIN"/>
    <property type="match status" value="1"/>
</dbReference>
<dbReference type="InterPro" id="IPR036390">
    <property type="entry name" value="WH_DNA-bd_sf"/>
</dbReference>
<reference evidence="6 7" key="1">
    <citation type="submission" date="2017-02" db="EMBL/GenBank/DDBJ databases">
        <authorList>
            <person name="Peterson S.W."/>
        </authorList>
    </citation>
    <scope>NUCLEOTIDE SEQUENCE [LARGE SCALE GENOMIC DNA]</scope>
    <source>
        <strain evidence="6 7">S285</strain>
    </source>
</reference>
<dbReference type="KEGG" id="mbry:B1812_20200"/>
<protein>
    <submittedName>
        <fullName evidence="6">LysR family transcriptional regulator</fullName>
    </submittedName>
</protein>
<keyword evidence="2" id="KW-0805">Transcription regulation</keyword>
<dbReference type="InterPro" id="IPR000847">
    <property type="entry name" value="LysR_HTH_N"/>
</dbReference>
<dbReference type="EMBL" id="CP019948">
    <property type="protein sequence ID" value="ARN83019.1"/>
    <property type="molecule type" value="Genomic_DNA"/>
</dbReference>
<dbReference type="GO" id="GO:0003700">
    <property type="term" value="F:DNA-binding transcription factor activity"/>
    <property type="evidence" value="ECO:0007669"/>
    <property type="project" value="InterPro"/>
</dbReference>
<dbReference type="InterPro" id="IPR005119">
    <property type="entry name" value="LysR_subst-bd"/>
</dbReference>
<dbReference type="PROSITE" id="PS50931">
    <property type="entry name" value="HTH_LYSR"/>
    <property type="match status" value="1"/>
</dbReference>
<evidence type="ECO:0000256" key="4">
    <source>
        <dbReference type="ARBA" id="ARBA00023163"/>
    </source>
</evidence>
<comment type="similarity">
    <text evidence="1">Belongs to the LysR transcriptional regulatory family.</text>
</comment>
<keyword evidence="7" id="KW-1185">Reference proteome</keyword>
<evidence type="ECO:0000313" key="6">
    <source>
        <dbReference type="EMBL" id="ARN83019.1"/>
    </source>
</evidence>
<evidence type="ECO:0000256" key="1">
    <source>
        <dbReference type="ARBA" id="ARBA00009437"/>
    </source>
</evidence>
<sequence>MIDKLEFFIALAGEQSFSRAAEVCGVTQPTLSAGVKQLEDSLGVLLVNRSSRYHGLTREGEHVLVWAKRIVADTRAMRQEARSLRDGLSGQLRLAAIPTALGAVSSLIAPFLDKHPGVRVKVISAASVDILAMLDNLEIDGGLTYLDNEPLGRVRSVPLWKERYRLLTVAGNPLGDRERVTWAEVARLTLCLLTPDMQNRRIVDQLMREAGKPPQTVLESNSIILLYDHVKAGRWATVMPEKIAQTLGVTPPLRSIPIVEPEAVHEIGLVAPQREPAPPLVAALLVEARKFAESGALNLP</sequence>
<dbReference type="Gene3D" id="3.40.190.290">
    <property type="match status" value="1"/>
</dbReference>
<evidence type="ECO:0000313" key="7">
    <source>
        <dbReference type="Proteomes" id="UP000193978"/>
    </source>
</evidence>
<dbReference type="RefSeq" id="WP_085773164.1">
    <property type="nucleotide sequence ID" value="NZ_AP027149.1"/>
</dbReference>
<dbReference type="STRING" id="655015.B1812_20200"/>
<dbReference type="Gene3D" id="1.10.10.10">
    <property type="entry name" value="Winged helix-like DNA-binding domain superfamily/Winged helix DNA-binding domain"/>
    <property type="match status" value="1"/>
</dbReference>
<dbReference type="InterPro" id="IPR050950">
    <property type="entry name" value="HTH-type_LysR_regulators"/>
</dbReference>
<accession>A0A1W6MZP8</accession>
<evidence type="ECO:0000256" key="3">
    <source>
        <dbReference type="ARBA" id="ARBA00023125"/>
    </source>
</evidence>
<dbReference type="AlphaFoldDB" id="A0A1W6MZP8"/>
<dbReference type="SUPFAM" id="SSF53850">
    <property type="entry name" value="Periplasmic binding protein-like II"/>
    <property type="match status" value="1"/>
</dbReference>
<dbReference type="PANTHER" id="PTHR30419">
    <property type="entry name" value="HTH-TYPE TRANSCRIPTIONAL REGULATOR YBHD"/>
    <property type="match status" value="1"/>
</dbReference>